<gene>
    <name evidence="2" type="ORF">g.3467</name>
</gene>
<dbReference type="InterPro" id="IPR049012">
    <property type="entry name" value="Mutator_transp_dom"/>
</dbReference>
<organism evidence="2">
    <name type="scientific">Graphocephala atropunctata</name>
    <dbReference type="NCBI Taxonomy" id="36148"/>
    <lineage>
        <taxon>Eukaryota</taxon>
        <taxon>Metazoa</taxon>
        <taxon>Ecdysozoa</taxon>
        <taxon>Arthropoda</taxon>
        <taxon>Hexapoda</taxon>
        <taxon>Insecta</taxon>
        <taxon>Pterygota</taxon>
        <taxon>Neoptera</taxon>
        <taxon>Paraneoptera</taxon>
        <taxon>Hemiptera</taxon>
        <taxon>Auchenorrhyncha</taxon>
        <taxon>Membracoidea</taxon>
        <taxon>Cicadellidae</taxon>
        <taxon>Cicadellinae</taxon>
        <taxon>Cicadellini</taxon>
        <taxon>Graphocephala</taxon>
    </lineage>
</organism>
<feature type="non-terminal residue" evidence="2">
    <location>
        <position position="1"/>
    </location>
</feature>
<sequence length="561" mass="62601">PASNQNVVRPRPTPPSASRKKLGLSLVSECDHFGEFEARSRNFIVNFVALETLIKNLGCKKCGGVVNIEEVEGERNGLASKFCIMCTSCHHDFSVWTSDKCTGRPNMFETNIRLFYGLRCIGRGLDSGKVLCALLNLPPPSTARGKYTDLLHESIETVAKGSMAAAAKEAVELNLNEPNTDLSIAFDGSWQKRGFRSKNGYATITNLDTGKVLDTEVLTKFCSGCSKLPKLPPKDNAKKIQHERNCVKNYEGASGGMEGVGAVTMFNRSIAEKGVRYMEMLGDGDSKAFERVKSAQPYGPTFDIRKIECVGHVEKRMGTRLRNLKQKMKGIKLSDDKPLGGAHRLTDKRIDQLQSYYGKAIRDNSGDLQGMRRAVWATYCHSRSTDEKPEHQLCPEGPNSWCKYNIAKHEGTLSSFQHKNSLPEPVVEAIRPVYKALVAPDLLRKCLHGKTQNVNESFNNVVWTRVPKGTFVGKKTLEIGVWDSVLTFNDGNKGRLHTLQQLGVRDLGKFTVRALHRLDLERLRKAEKAAEDMTKDARVKKRRQMLAEEEDLNEDYCPGGF</sequence>
<accession>A0A1B6L0X6</accession>
<name>A0A1B6L0X6_9HEMI</name>
<feature type="domain" description="Mutator-like transposase" evidence="1">
    <location>
        <begin position="44"/>
        <end position="402"/>
    </location>
</feature>
<protein>
    <recommendedName>
        <fullName evidence="1">Mutator-like transposase domain-containing protein</fullName>
    </recommendedName>
</protein>
<evidence type="ECO:0000259" key="1">
    <source>
        <dbReference type="Pfam" id="PF20700"/>
    </source>
</evidence>
<dbReference type="Pfam" id="PF20700">
    <property type="entry name" value="Mutator"/>
    <property type="match status" value="1"/>
</dbReference>
<reference evidence="2" key="1">
    <citation type="submission" date="2015-11" db="EMBL/GenBank/DDBJ databases">
        <title>De novo transcriptome assembly of four potential Pierce s Disease insect vectors from Arizona vineyards.</title>
        <authorList>
            <person name="Tassone E.E."/>
        </authorList>
    </citation>
    <scope>NUCLEOTIDE SEQUENCE</scope>
</reference>
<dbReference type="PANTHER" id="PTHR33309">
    <property type="entry name" value="KERATIN, ULTRA HIGH-SULFUR MATRIX PROTEIN-LIKE"/>
    <property type="match status" value="1"/>
</dbReference>
<dbReference type="PANTHER" id="PTHR33309:SF3">
    <property type="entry name" value="CCHC-TYPE DOMAIN-CONTAINING PROTEIN"/>
    <property type="match status" value="1"/>
</dbReference>
<proteinExistence type="predicted"/>
<dbReference type="AlphaFoldDB" id="A0A1B6L0X6"/>
<dbReference type="EMBL" id="GEBQ01022651">
    <property type="protein sequence ID" value="JAT17326.1"/>
    <property type="molecule type" value="Transcribed_RNA"/>
</dbReference>
<evidence type="ECO:0000313" key="2">
    <source>
        <dbReference type="EMBL" id="JAT17326.1"/>
    </source>
</evidence>